<dbReference type="Proteomes" id="UP000028045">
    <property type="component" value="Unassembled WGS sequence"/>
</dbReference>
<proteinExistence type="predicted"/>
<evidence type="ECO:0000313" key="2">
    <source>
        <dbReference type="Proteomes" id="UP000028045"/>
    </source>
</evidence>
<reference evidence="1 2" key="1">
    <citation type="journal article" date="2014" name="BMC Genomics">
        <title>Comparative genome sequencing reveals chemotype-specific gene clusters in the toxigenic black mold Stachybotrys.</title>
        <authorList>
            <person name="Semeiks J."/>
            <person name="Borek D."/>
            <person name="Otwinowski Z."/>
            <person name="Grishin N.V."/>
        </authorList>
    </citation>
    <scope>NUCLEOTIDE SEQUENCE [LARGE SCALE GENOMIC DNA]</scope>
    <source>
        <strain evidence="2">CBS 109288 / IBT 7711</strain>
    </source>
</reference>
<dbReference type="EMBL" id="KL647405">
    <property type="protein sequence ID" value="KEY74920.1"/>
    <property type="molecule type" value="Genomic_DNA"/>
</dbReference>
<protein>
    <recommendedName>
        <fullName evidence="3">Fungal STAND N-terminal Goodbye domain-containing protein</fullName>
    </recommendedName>
</protein>
<dbReference type="PANTHER" id="PTHR40619">
    <property type="entry name" value="FUNGAL STAND N-TERMINAL GOODBYE DOMAIN-CONTAINING PROTEIN"/>
    <property type="match status" value="1"/>
</dbReference>
<organism evidence="1 2">
    <name type="scientific">Stachybotrys chartarum (strain CBS 109288 / IBT 7711)</name>
    <name type="common">Toxic black mold</name>
    <name type="synonym">Stilbospora chartarum</name>
    <dbReference type="NCBI Taxonomy" id="1280523"/>
    <lineage>
        <taxon>Eukaryota</taxon>
        <taxon>Fungi</taxon>
        <taxon>Dikarya</taxon>
        <taxon>Ascomycota</taxon>
        <taxon>Pezizomycotina</taxon>
        <taxon>Sordariomycetes</taxon>
        <taxon>Hypocreomycetidae</taxon>
        <taxon>Hypocreales</taxon>
        <taxon>Stachybotryaceae</taxon>
        <taxon>Stachybotrys</taxon>
    </lineage>
</organism>
<keyword evidence="2" id="KW-1185">Reference proteome</keyword>
<evidence type="ECO:0000313" key="1">
    <source>
        <dbReference type="EMBL" id="KEY74920.1"/>
    </source>
</evidence>
<dbReference type="AlphaFoldDB" id="A0A084BBJ1"/>
<dbReference type="PANTHER" id="PTHR40619:SF3">
    <property type="entry name" value="FUNGAL STAND N-TERMINAL GOODBYE DOMAIN-CONTAINING PROTEIN"/>
    <property type="match status" value="1"/>
</dbReference>
<name>A0A084BBJ1_STACB</name>
<dbReference type="OrthoDB" id="5419927at2759"/>
<gene>
    <name evidence="1" type="ORF">S7711_10437</name>
</gene>
<evidence type="ECO:0008006" key="3">
    <source>
        <dbReference type="Google" id="ProtNLM"/>
    </source>
</evidence>
<sequence>MAAEHQRQQNVTMVAEFIGTEAAAFHGAFGAPSRLNTAVAQYEPPEVYELRETLHNHQNRAAKYVDFISDLDQCTWENVHEELRKAQQAAIRSEERGKNLIKKVWRKIGVTSSVLAPGLAAIPDNLCILNGGLAVIFSLARHSEMNREKILAAFENVPNIIEMARNKAETLPLDGANPKSVQLHKSVQELQNTLLEILPALIDKLIPGTFHAVTVSADRVRVCAESLLEEIIVDNYAASVAIKSQLDEVLRQQRTMQISISAANSQTHLLQFLMEQLNVNHLGALYAGDQTDLSERGTALSGYTPEDILRVLNINHLRITSDSKAVMRRGKALPQEDVERAACMMTEPQVKDLLDRDPVSNVVAINGHFDRTQMGKISPLSYICTLLSHMLRQVSPPPPLSFSQRSPTSPHSKEKAIGNVVLEYFCALHTADDDDLSGPQGLIRCLAMQLILSMVANKWIGESDALHLPHLRDDEEDLLAQRNIGATCRLFMALVRLIPDGVPIYCIIDGWSAYERGELWQADCEEVLNSFRNALDARSPQGGAAFKLLLSSPTVSKSLEGFVQPSHKVSLRNRDGREGRWRGAGRGGLISLARVATMPDGNNN</sequence>
<accession>A0A084BBJ1</accession>
<dbReference type="HOGENOM" id="CLU_027356_0_0_1"/>